<organism evidence="1 2">
    <name type="scientific">Zymoseptoria tritici (strain ST99CH_3D7)</name>
    <dbReference type="NCBI Taxonomy" id="1276538"/>
    <lineage>
        <taxon>Eukaryota</taxon>
        <taxon>Fungi</taxon>
        <taxon>Dikarya</taxon>
        <taxon>Ascomycota</taxon>
        <taxon>Pezizomycotina</taxon>
        <taxon>Dothideomycetes</taxon>
        <taxon>Dothideomycetidae</taxon>
        <taxon>Mycosphaerellales</taxon>
        <taxon>Mycosphaerellaceae</taxon>
        <taxon>Zymoseptoria</taxon>
    </lineage>
</organism>
<gene>
    <name evidence="1" type="ORF">ZT3D7_G3380</name>
</gene>
<sequence>MALSAQWDVGNSLFGAASGLRALASVLSKEEVHVQAVYAFESIGARLIVDDALHGEAVDALNGNESVRVAGMKLLIGLQSGGLVHALRGSPSCVRTFLLVAALKGCSYEPQEIADILHEIMVSTKLLSQVPVAARQLRSMIKAISGNAEGMLKSFVDRNMEVVTALAGSAVRCTQESWQKIPEKDMGKLLTNAFNAIQSDEFDCTELSGKTGLIRIASIMLWLNPDQTGVFSGEECVVGSKIGKLRIRRAKARSSERRPGWTVNNWKALRSSTSFIKGDAADEEFIVPHPSTNIIPLKATRQYYASIAVTAGHVDVFGGYAAALLDCIFDYGRLDRFEPSQPNHDALLHDAEQWDHMGAKDFVPLRSLWPSSFLSDLKESGGLWADLGWCPDAIEQPRLSMYQEMSTHIVNQQRLARQSVDPNDISHVANATYNSMGVYSKFISAMSKHWRVSRGKENVLQGEEKKMLQHIETLVASAMLLSQQRPIGDVAPYFNPATPGHWIWDALDSAGLLLSELAGLCLKASVNPSTMSFKPNRAIQSTDLIVATHGRVGFPYVLQAHSCLQEDALAVTVIAGTIRYNEHAYDVVLEMMPTEDTPASFQKLRQHAVATNPQLDQATAGASFDHLSSPCRLSANPNETKLTHLIATSETCLFLKTRLSSQPHPDRTPFSQLVSYKNTALRIAAAEHMNDESWHGIHNLDPSIPASFQEQIRIVECEYPVRDQVKAHEVNRVVTMIPHDQVQRFFAADPIFCGPAWARKLRVQHFMPIADCVRIMLEDKRGSKLITRGML</sequence>
<reference evidence="1 2" key="1">
    <citation type="submission" date="2016-06" db="EMBL/GenBank/DDBJ databases">
        <authorList>
            <person name="Kjaerup R.B."/>
            <person name="Dalgaard T.S."/>
            <person name="Juul-Madsen H.R."/>
        </authorList>
    </citation>
    <scope>NUCLEOTIDE SEQUENCE [LARGE SCALE GENOMIC DNA]</scope>
</reference>
<dbReference type="AlphaFoldDB" id="A0A1X7RLZ6"/>
<proteinExistence type="predicted"/>
<name>A0A1X7RLZ6_ZYMT9</name>
<evidence type="ECO:0000313" key="2">
    <source>
        <dbReference type="Proteomes" id="UP000215127"/>
    </source>
</evidence>
<protein>
    <submittedName>
        <fullName evidence="1">Uncharacterized protein</fullName>
    </submittedName>
</protein>
<accession>A0A1X7RLZ6</accession>
<dbReference type="EMBL" id="LT853693">
    <property type="protein sequence ID" value="SMQ48231.1"/>
    <property type="molecule type" value="Genomic_DNA"/>
</dbReference>
<evidence type="ECO:0000313" key="1">
    <source>
        <dbReference type="EMBL" id="SMQ48231.1"/>
    </source>
</evidence>
<keyword evidence="2" id="KW-1185">Reference proteome</keyword>
<dbReference type="Proteomes" id="UP000215127">
    <property type="component" value="Chromosome 2"/>
</dbReference>